<sequence length="171" mass="18929">MMELHMHTHHLESRAPDWVAAAVSGFLGGAAIMVLELLWSALITGSSPWAVSHRISAIVMGPDALRLTEFNVPIVATALITHYILGIIFGLVMCMIIAPFHFDSSVGMVLISGVVFGLALYVFNFYGMSRIFPWFSEMRGGAALVTHVIFGMVTGLAYWALERRERRNPRH</sequence>
<evidence type="ECO:0000256" key="1">
    <source>
        <dbReference type="SAM" id="Phobius"/>
    </source>
</evidence>
<gene>
    <name evidence="2" type="ORF">HNR39_000172</name>
</gene>
<keyword evidence="1" id="KW-0812">Transmembrane</keyword>
<dbReference type="RefSeq" id="WP_311734778.1">
    <property type="nucleotide sequence ID" value="NZ_JAAOZT010000002.1"/>
</dbReference>
<dbReference type="Proteomes" id="UP000571084">
    <property type="component" value="Unassembled WGS sequence"/>
</dbReference>
<comment type="caution">
    <text evidence="2">The sequence shown here is derived from an EMBL/GenBank/DDBJ whole genome shotgun (WGS) entry which is preliminary data.</text>
</comment>
<feature type="transmembrane region" description="Helical" evidence="1">
    <location>
        <begin position="140"/>
        <end position="161"/>
    </location>
</feature>
<reference evidence="2 3" key="1">
    <citation type="submission" date="2020-08" db="EMBL/GenBank/DDBJ databases">
        <title>Genomic Encyclopedia of Type Strains, Phase IV (KMG-IV): sequencing the most valuable type-strain genomes for metagenomic binning, comparative biology and taxonomic classification.</title>
        <authorList>
            <person name="Goeker M."/>
        </authorList>
    </citation>
    <scope>NUCLEOTIDE SEQUENCE [LARGE SCALE GENOMIC DNA]</scope>
    <source>
        <strain evidence="2 3">DSM 23240</strain>
    </source>
</reference>
<accession>A0A840RMP1</accession>
<keyword evidence="1" id="KW-0472">Membrane</keyword>
<keyword evidence="3" id="KW-1185">Reference proteome</keyword>
<proteinExistence type="predicted"/>
<feature type="transmembrane region" description="Helical" evidence="1">
    <location>
        <begin position="105"/>
        <end position="128"/>
    </location>
</feature>
<evidence type="ECO:0008006" key="4">
    <source>
        <dbReference type="Google" id="ProtNLM"/>
    </source>
</evidence>
<dbReference type="EMBL" id="JACHHQ010000001">
    <property type="protein sequence ID" value="MBB5198362.1"/>
    <property type="molecule type" value="Genomic_DNA"/>
</dbReference>
<evidence type="ECO:0000313" key="3">
    <source>
        <dbReference type="Proteomes" id="UP000571084"/>
    </source>
</evidence>
<feature type="transmembrane region" description="Helical" evidence="1">
    <location>
        <begin position="74"/>
        <end position="98"/>
    </location>
</feature>
<organism evidence="2 3">
    <name type="scientific">Glaciimonas immobilis</name>
    <dbReference type="NCBI Taxonomy" id="728004"/>
    <lineage>
        <taxon>Bacteria</taxon>
        <taxon>Pseudomonadati</taxon>
        <taxon>Pseudomonadota</taxon>
        <taxon>Betaproteobacteria</taxon>
        <taxon>Burkholderiales</taxon>
        <taxon>Oxalobacteraceae</taxon>
        <taxon>Glaciimonas</taxon>
    </lineage>
</organism>
<keyword evidence="1" id="KW-1133">Transmembrane helix</keyword>
<dbReference type="AlphaFoldDB" id="A0A840RMP1"/>
<evidence type="ECO:0000313" key="2">
    <source>
        <dbReference type="EMBL" id="MBB5198362.1"/>
    </source>
</evidence>
<protein>
    <recommendedName>
        <fullName evidence="4">Sodium:proline symporter</fullName>
    </recommendedName>
</protein>
<name>A0A840RMP1_9BURK</name>
<feature type="transmembrane region" description="Helical" evidence="1">
    <location>
        <begin position="21"/>
        <end position="42"/>
    </location>
</feature>